<proteinExistence type="predicted"/>
<accession>A0A372JC74</accession>
<dbReference type="AlphaFoldDB" id="A0A372JC74"/>
<dbReference type="SUPFAM" id="SSF55486">
    <property type="entry name" value="Metalloproteases ('zincins'), catalytic domain"/>
    <property type="match status" value="1"/>
</dbReference>
<gene>
    <name evidence="1" type="ORF">DZF91_31990</name>
</gene>
<keyword evidence="2" id="KW-1185">Reference proteome</keyword>
<evidence type="ECO:0000313" key="1">
    <source>
        <dbReference type="EMBL" id="RFU37611.1"/>
    </source>
</evidence>
<dbReference type="EMBL" id="QURH01000947">
    <property type="protein sequence ID" value="RFU37611.1"/>
    <property type="molecule type" value="Genomic_DNA"/>
</dbReference>
<name>A0A372JC74_9ACTN</name>
<evidence type="ECO:0008006" key="3">
    <source>
        <dbReference type="Google" id="ProtNLM"/>
    </source>
</evidence>
<evidence type="ECO:0000313" key="2">
    <source>
        <dbReference type="Proteomes" id="UP000261811"/>
    </source>
</evidence>
<reference evidence="1 2" key="1">
    <citation type="submission" date="2018-08" db="EMBL/GenBank/DDBJ databases">
        <title>Actinomadura jelena sp. nov., a novel Actinomycete isolated from soil in Chad.</title>
        <authorList>
            <person name="Shi L."/>
        </authorList>
    </citation>
    <scope>NUCLEOTIDE SEQUENCE [LARGE SCALE GENOMIC DNA]</scope>
    <source>
        <strain evidence="1 2">NEAU-G17</strain>
    </source>
</reference>
<protein>
    <recommendedName>
        <fullName evidence="3">Metalloprotease</fullName>
    </recommendedName>
</protein>
<comment type="caution">
    <text evidence="1">The sequence shown here is derived from an EMBL/GenBank/DDBJ whole genome shotgun (WGS) entry which is preliminary data.</text>
</comment>
<dbReference type="Proteomes" id="UP000261811">
    <property type="component" value="Unassembled WGS sequence"/>
</dbReference>
<sequence length="221" mass="23402">MVFSPGSLTPGSPTGAFAVSASLADRARFVPAAEERPDLQQSLQDAQDVVDGFWRLHWTGDFGGRYDPPAVLGPYDGSDAATTPRCGGHPLQPDNAAYCPDGDYLAWDERLIRDGLGSGDAWIYMVIAHEWGHAVQHRMPRALVSARTELQADCLAGAALRGAARDGALRADPGDQAEIDAAFHRIGDGTPWTRPGDHGTAAERIAEFTRGGTGGVPACLP</sequence>
<organism evidence="1 2">
    <name type="scientific">Actinomadura logoneensis</name>
    <dbReference type="NCBI Taxonomy" id="2293572"/>
    <lineage>
        <taxon>Bacteria</taxon>
        <taxon>Bacillati</taxon>
        <taxon>Actinomycetota</taxon>
        <taxon>Actinomycetes</taxon>
        <taxon>Streptosporangiales</taxon>
        <taxon>Thermomonosporaceae</taxon>
        <taxon>Actinomadura</taxon>
    </lineage>
</organism>
<dbReference type="OrthoDB" id="9774900at2"/>